<dbReference type="AlphaFoldDB" id="A0A8J6TY58"/>
<dbReference type="InterPro" id="IPR027785">
    <property type="entry name" value="UvrD-like_helicase_C"/>
</dbReference>
<dbReference type="PANTHER" id="PTHR47642:SF5">
    <property type="entry name" value="ATP-DEPENDENT DNA HELICASE"/>
    <property type="match status" value="1"/>
</dbReference>
<dbReference type="Pfam" id="PF13604">
    <property type="entry name" value="AAA_30"/>
    <property type="match status" value="1"/>
</dbReference>
<dbReference type="InterPro" id="IPR051055">
    <property type="entry name" value="PIF1_helicase"/>
</dbReference>
<dbReference type="CDD" id="cd17933">
    <property type="entry name" value="DEXSc_RecD-like"/>
    <property type="match status" value="1"/>
</dbReference>
<sequence length="471" mass="54170">MSSSPFKTEIHRQFGFDFTKDQSRCVDRLELFLKDKTPYATFLLSGYAGTGKTSLLGAFIRTLAHYKIPATLLAPTGKAAKVLSSKSGKRAFTIHKMIYRRKSKTDDFNTLQLAPNLQKNTVFIVDEASMIGDYTMTDGNVNQRNLLEDLLEYVFGGVNCKLILLGDVGQLPPVGATFSPALNQEYLENYFPRLTIYAAKLSEVLRQQEDSDILVNATGLRKKKNKLPRLKLQKGGDVEIVNGSELQDVLESSFSNYGTEETIVITRSNKRCNEYNRQIRARVFWYEEQLCNGDLLMVVKNNYHWLKDEPEMGFIANGETMIVKRVMKYEHVYGFEFARLSVLFPDYEQLGEQEVLVHVESLTTEGPSLSRERMKALFFEVEKDYSYELNKKKRYELILANPYFNALQIKYGYAVTCHKSQGGQWEHIFIDVGYLPEDLDPEEYNRWLYTALTRAKSKVYLINFPEEQLAK</sequence>
<dbReference type="CDD" id="cd18809">
    <property type="entry name" value="SF1_C_RecD"/>
    <property type="match status" value="1"/>
</dbReference>
<dbReference type="Proteomes" id="UP000652681">
    <property type="component" value="Unassembled WGS sequence"/>
</dbReference>
<name>A0A8J6TY58_9FLAO</name>
<dbReference type="EMBL" id="JACVEL010000011">
    <property type="protein sequence ID" value="MBC9813496.1"/>
    <property type="molecule type" value="Genomic_DNA"/>
</dbReference>
<gene>
    <name evidence="2" type="ORF">H9Y05_13545</name>
</gene>
<evidence type="ECO:0000313" key="2">
    <source>
        <dbReference type="EMBL" id="MBC9813496.1"/>
    </source>
</evidence>
<evidence type="ECO:0000313" key="3">
    <source>
        <dbReference type="Proteomes" id="UP000652681"/>
    </source>
</evidence>
<dbReference type="SUPFAM" id="SSF52540">
    <property type="entry name" value="P-loop containing nucleoside triphosphate hydrolases"/>
    <property type="match status" value="2"/>
</dbReference>
<dbReference type="RefSeq" id="WP_216714592.1">
    <property type="nucleotide sequence ID" value="NZ_JACVEL010000011.1"/>
</dbReference>
<feature type="domain" description="UvrD-like helicase C-terminal" evidence="1">
    <location>
        <begin position="411"/>
        <end position="462"/>
    </location>
</feature>
<accession>A0A8J6TY58</accession>
<reference evidence="2" key="1">
    <citation type="submission" date="2020-09" db="EMBL/GenBank/DDBJ databases">
        <title>Taishania pollutisoli gen. nov., sp. nov., Isolated from Tetrabromobisphenol A-Contaminated Soil.</title>
        <authorList>
            <person name="Chen Q."/>
        </authorList>
    </citation>
    <scope>NUCLEOTIDE SEQUENCE</scope>
    <source>
        <strain evidence="2">CZZ-1</strain>
    </source>
</reference>
<evidence type="ECO:0000259" key="1">
    <source>
        <dbReference type="Pfam" id="PF13538"/>
    </source>
</evidence>
<dbReference type="Pfam" id="PF13538">
    <property type="entry name" value="UvrD_C_2"/>
    <property type="match status" value="1"/>
</dbReference>
<keyword evidence="3" id="KW-1185">Reference proteome</keyword>
<dbReference type="InterPro" id="IPR027417">
    <property type="entry name" value="P-loop_NTPase"/>
</dbReference>
<organism evidence="2 3">
    <name type="scientific">Taishania pollutisoli</name>
    <dbReference type="NCBI Taxonomy" id="2766479"/>
    <lineage>
        <taxon>Bacteria</taxon>
        <taxon>Pseudomonadati</taxon>
        <taxon>Bacteroidota</taxon>
        <taxon>Flavobacteriia</taxon>
        <taxon>Flavobacteriales</taxon>
        <taxon>Crocinitomicaceae</taxon>
        <taxon>Taishania</taxon>
    </lineage>
</organism>
<dbReference type="Gene3D" id="3.40.50.300">
    <property type="entry name" value="P-loop containing nucleotide triphosphate hydrolases"/>
    <property type="match status" value="2"/>
</dbReference>
<proteinExistence type="predicted"/>
<dbReference type="PANTHER" id="PTHR47642">
    <property type="entry name" value="ATP-DEPENDENT DNA HELICASE"/>
    <property type="match status" value="1"/>
</dbReference>
<comment type="caution">
    <text evidence="2">The sequence shown here is derived from an EMBL/GenBank/DDBJ whole genome shotgun (WGS) entry which is preliminary data.</text>
</comment>
<protein>
    <submittedName>
        <fullName evidence="2">AAA family ATPase</fullName>
    </submittedName>
</protein>